<evidence type="ECO:0000313" key="2">
    <source>
        <dbReference type="EMBL" id="KAB5587585.1"/>
    </source>
</evidence>
<dbReference type="Proteomes" id="UP000383932">
    <property type="component" value="Unassembled WGS sequence"/>
</dbReference>
<evidence type="ECO:0000256" key="1">
    <source>
        <dbReference type="SAM" id="MobiDB-lite"/>
    </source>
</evidence>
<accession>A0A5N5Q751</accession>
<name>A0A5N5Q751_9AGAM</name>
<feature type="region of interest" description="Disordered" evidence="1">
    <location>
        <begin position="1"/>
        <end position="134"/>
    </location>
</feature>
<organism evidence="2 3">
    <name type="scientific">Ceratobasidium theobromae</name>
    <dbReference type="NCBI Taxonomy" id="1582974"/>
    <lineage>
        <taxon>Eukaryota</taxon>
        <taxon>Fungi</taxon>
        <taxon>Dikarya</taxon>
        <taxon>Basidiomycota</taxon>
        <taxon>Agaricomycotina</taxon>
        <taxon>Agaricomycetes</taxon>
        <taxon>Cantharellales</taxon>
        <taxon>Ceratobasidiaceae</taxon>
        <taxon>Ceratobasidium</taxon>
    </lineage>
</organism>
<sequence length="517" mass="57394">MLSQLKKKLGDPAGGLRVVSTGSGATAKETEALSREDTDIEPQMQSSPRSRDQQEATAALEGRLKLNNASTGDKRGPGDSFDGGRPIPTPNMTKRARVGGEAAGTEVAQEPSQEGGDIVPRQSEEHQDRKDEAGKDEVARLEDCLHHWEGSVNVLRHSAVHVPNHTTLLQSELANARIGAGLIPFCGVGDVHGLVHLSDDPNTRGNPRPIIPSHVKCLSDILRRPGAKRDHEAPAILVASCTLIDPECLKEMKGKDPRDITTVLPCIRLERQDAGREDELENRLWLRRVDGKPMTREELLHDSSELNQLRESRPRMRLLNGNHRFQAMLRLADELYQRRDNINSLLDLPQDIKDPDLIRKMVEDLKQDVLRLTWRVEVYDEDKLTDELRNALVRNEDERPAQGMGAGEKAWWTSEWFSQKIQEEMKKGKTRVEAASAVAVAWQEKEMPGDFWVGLSEDGADGVGAKGKRPRTETAGPNTANMELLSISHAGDTYAQAFGSEPRCTFLAGNAHCYKDL</sequence>
<protein>
    <submittedName>
        <fullName evidence="2">Uncharacterized protein</fullName>
    </submittedName>
</protein>
<dbReference type="EMBL" id="SSOP01000957">
    <property type="protein sequence ID" value="KAB5587585.1"/>
    <property type="molecule type" value="Genomic_DNA"/>
</dbReference>
<reference evidence="2 3" key="1">
    <citation type="journal article" date="2019" name="Fungal Biol. Biotechnol.">
        <title>Draft genome sequence of fastidious pathogen Ceratobasidium theobromae, which causes vascular-streak dieback in Theobroma cacao.</title>
        <authorList>
            <person name="Ali S.S."/>
            <person name="Asman A."/>
            <person name="Shao J."/>
            <person name="Firmansyah A.P."/>
            <person name="Susilo A.W."/>
            <person name="Rosmana A."/>
            <person name="McMahon P."/>
            <person name="Junaid M."/>
            <person name="Guest D."/>
            <person name="Kheng T.Y."/>
            <person name="Meinhardt L.W."/>
            <person name="Bailey B.A."/>
        </authorList>
    </citation>
    <scope>NUCLEOTIDE SEQUENCE [LARGE SCALE GENOMIC DNA]</scope>
    <source>
        <strain evidence="2 3">CT2</strain>
    </source>
</reference>
<gene>
    <name evidence="2" type="ORF">CTheo_8976</name>
</gene>
<dbReference type="AlphaFoldDB" id="A0A5N5Q751"/>
<evidence type="ECO:0000313" key="3">
    <source>
        <dbReference type="Proteomes" id="UP000383932"/>
    </source>
</evidence>
<dbReference type="OrthoDB" id="3249068at2759"/>
<keyword evidence="3" id="KW-1185">Reference proteome</keyword>
<proteinExistence type="predicted"/>
<comment type="caution">
    <text evidence="2">The sequence shown here is derived from an EMBL/GenBank/DDBJ whole genome shotgun (WGS) entry which is preliminary data.</text>
</comment>
<feature type="compositionally biased region" description="Basic and acidic residues" evidence="1">
    <location>
        <begin position="122"/>
        <end position="134"/>
    </location>
</feature>
<feature type="compositionally biased region" description="Basic and acidic residues" evidence="1">
    <location>
        <begin position="28"/>
        <end position="37"/>
    </location>
</feature>